<evidence type="ECO:0000313" key="4">
    <source>
        <dbReference type="EMBL" id="AXR01199.1"/>
    </source>
</evidence>
<gene>
    <name evidence="4" type="ORF">D0511_03265</name>
</gene>
<dbReference type="InterPro" id="IPR020019">
    <property type="entry name" value="AcTrfase_PglD-like"/>
</dbReference>
<dbReference type="Gene3D" id="2.160.10.10">
    <property type="entry name" value="Hexapeptide repeat proteins"/>
    <property type="match status" value="1"/>
</dbReference>
<dbReference type="PANTHER" id="PTHR43300">
    <property type="entry name" value="ACETYLTRANSFERASE"/>
    <property type="match status" value="1"/>
</dbReference>
<evidence type="ECO:0000313" key="5">
    <source>
        <dbReference type="Proteomes" id="UP000258102"/>
    </source>
</evidence>
<evidence type="ECO:0000256" key="2">
    <source>
        <dbReference type="PIRSR" id="PIRSR620019-1"/>
    </source>
</evidence>
<dbReference type="InterPro" id="IPR041561">
    <property type="entry name" value="PglD_N"/>
</dbReference>
<dbReference type="InterPro" id="IPR011004">
    <property type="entry name" value="Trimer_LpxA-like_sf"/>
</dbReference>
<feature type="domain" description="PglD N-terminal" evidence="3">
    <location>
        <begin position="6"/>
        <end position="82"/>
    </location>
</feature>
<protein>
    <submittedName>
        <fullName evidence="4">Sugar O-acyltransferase</fullName>
    </submittedName>
</protein>
<proteinExistence type="inferred from homology"/>
<name>A0AAD0RGG8_PSEO7</name>
<evidence type="ECO:0000259" key="3">
    <source>
        <dbReference type="Pfam" id="PF17836"/>
    </source>
</evidence>
<dbReference type="CDD" id="cd03360">
    <property type="entry name" value="LbH_AT_putative"/>
    <property type="match status" value="1"/>
</dbReference>
<dbReference type="NCBIfam" id="TIGR03570">
    <property type="entry name" value="NeuD_NnaD"/>
    <property type="match status" value="1"/>
</dbReference>
<feature type="site" description="Increases basicity of active site His" evidence="2">
    <location>
        <position position="140"/>
    </location>
</feature>
<dbReference type="SUPFAM" id="SSF51161">
    <property type="entry name" value="Trimeric LpxA-like enzymes"/>
    <property type="match status" value="1"/>
</dbReference>
<dbReference type="EMBL" id="CP031761">
    <property type="protein sequence ID" value="AXR01199.1"/>
    <property type="molecule type" value="Genomic_DNA"/>
</dbReference>
<dbReference type="InterPro" id="IPR050179">
    <property type="entry name" value="Trans_hexapeptide_repeat"/>
</dbReference>
<reference evidence="4 5" key="1">
    <citation type="submission" date="2018-08" db="EMBL/GenBank/DDBJ databases">
        <title>Whole Genome Sequences of Two Pseudoalteromonas piscicida Strains, DE1-A and DE2-A, which Exhibit Strong Antibacterial Activity against Vibrio vulnificus.</title>
        <authorList>
            <person name="Richards G.P."/>
            <person name="Needleman D.S."/>
            <person name="Watson M.A."/>
            <person name="Polson S.W."/>
        </authorList>
    </citation>
    <scope>NUCLEOTIDE SEQUENCE [LARGE SCALE GENOMIC DNA]</scope>
    <source>
        <strain evidence="4 5">DE2-A</strain>
    </source>
</reference>
<accession>A0AAD0RGG8</accession>
<dbReference type="Proteomes" id="UP000258102">
    <property type="component" value="Chromosome 1"/>
</dbReference>
<dbReference type="PANTHER" id="PTHR43300:SF7">
    <property type="entry name" value="UDP-N-ACETYLBACILLOSAMINE N-ACETYLTRANSFERASE"/>
    <property type="match status" value="1"/>
</dbReference>
<dbReference type="AlphaFoldDB" id="A0AAD0RGG8"/>
<sequence>MLNEKKILIVGGGGLGRELYSWVNMSNSQYDVVGFLDDNTSILDGFDYPVGVVSTIQDYQPDPGVFLVMGIMSPSAKKKVATILTVRGAEFMTFIHDSAVIGYNNKIGYGCVITPGCILTSDTELGDMVFLNTNSTIGHDAKVGAYSSINGKVELCGGVQLEDECLVGSHVLVIPGKRIGANAVLGAGSVVVGNVKAGTTVFGNPAKRI</sequence>
<organism evidence="4 5">
    <name type="scientific">Pseudoalteromonas piscicida</name>
    <dbReference type="NCBI Taxonomy" id="43662"/>
    <lineage>
        <taxon>Bacteria</taxon>
        <taxon>Pseudomonadati</taxon>
        <taxon>Pseudomonadota</taxon>
        <taxon>Gammaproteobacteria</taxon>
        <taxon>Alteromonadales</taxon>
        <taxon>Pseudoalteromonadaceae</taxon>
        <taxon>Pseudoalteromonas</taxon>
    </lineage>
</organism>
<feature type="active site" description="Proton acceptor" evidence="2">
    <location>
        <position position="139"/>
    </location>
</feature>
<comment type="similarity">
    <text evidence="1">Belongs to the transferase hexapeptide repeat family.</text>
</comment>
<evidence type="ECO:0000256" key="1">
    <source>
        <dbReference type="ARBA" id="ARBA00007274"/>
    </source>
</evidence>
<dbReference type="Pfam" id="PF17836">
    <property type="entry name" value="PglD_N"/>
    <property type="match status" value="1"/>
</dbReference>
<dbReference type="Gene3D" id="3.40.50.20">
    <property type="match status" value="1"/>
</dbReference>